<dbReference type="Proteomes" id="UP000786811">
    <property type="component" value="Unassembled WGS sequence"/>
</dbReference>
<sequence length="195" mass="22225">MSDNSDDHLSTAEDSNDMSDATYQVVNKNNPSTAEDQQEAVSDVIPRVASKKNVEKALEFIRRRRQQKLLKRKGTSETDLEHKIVANCITSLTAPFTRVNAGSAFFRTFIPIEIRNALLNEEWPSVLKLFLMLLKSEKGEALVWRYAFLIYLRCPASDQYTFEDFITMCRGTDPSNYSTLLEKLLSLSKTTDENT</sequence>
<feature type="compositionally biased region" description="Polar residues" evidence="1">
    <location>
        <begin position="18"/>
        <end position="35"/>
    </location>
</feature>
<dbReference type="OrthoDB" id="7681072at2759"/>
<dbReference type="AlphaFoldDB" id="A0A8J2HAZ4"/>
<feature type="compositionally biased region" description="Basic and acidic residues" evidence="1">
    <location>
        <begin position="1"/>
        <end position="11"/>
    </location>
</feature>
<reference evidence="2" key="1">
    <citation type="submission" date="2021-04" db="EMBL/GenBank/DDBJ databases">
        <authorList>
            <person name="Chebbi M.A.C M."/>
        </authorList>
    </citation>
    <scope>NUCLEOTIDE SEQUENCE</scope>
</reference>
<accession>A0A8J2HAZ4</accession>
<gene>
    <name evidence="2" type="ORF">HICCMSTLAB_LOCUS4119</name>
</gene>
<dbReference type="EMBL" id="CAJNRD030001118">
    <property type="protein sequence ID" value="CAG5084496.1"/>
    <property type="molecule type" value="Genomic_DNA"/>
</dbReference>
<evidence type="ECO:0000313" key="3">
    <source>
        <dbReference type="Proteomes" id="UP000786811"/>
    </source>
</evidence>
<protein>
    <submittedName>
        <fullName evidence="2">Uncharacterized protein</fullName>
    </submittedName>
</protein>
<evidence type="ECO:0000313" key="2">
    <source>
        <dbReference type="EMBL" id="CAG5084496.1"/>
    </source>
</evidence>
<feature type="region of interest" description="Disordered" evidence="1">
    <location>
        <begin position="1"/>
        <end position="40"/>
    </location>
</feature>
<organism evidence="2 3">
    <name type="scientific">Cotesia congregata</name>
    <name type="common">Parasitoid wasp</name>
    <name type="synonym">Apanteles congregatus</name>
    <dbReference type="NCBI Taxonomy" id="51543"/>
    <lineage>
        <taxon>Eukaryota</taxon>
        <taxon>Metazoa</taxon>
        <taxon>Ecdysozoa</taxon>
        <taxon>Arthropoda</taxon>
        <taxon>Hexapoda</taxon>
        <taxon>Insecta</taxon>
        <taxon>Pterygota</taxon>
        <taxon>Neoptera</taxon>
        <taxon>Endopterygota</taxon>
        <taxon>Hymenoptera</taxon>
        <taxon>Apocrita</taxon>
        <taxon>Ichneumonoidea</taxon>
        <taxon>Braconidae</taxon>
        <taxon>Microgastrinae</taxon>
        <taxon>Cotesia</taxon>
    </lineage>
</organism>
<proteinExistence type="predicted"/>
<evidence type="ECO:0000256" key="1">
    <source>
        <dbReference type="SAM" id="MobiDB-lite"/>
    </source>
</evidence>
<name>A0A8J2HAZ4_COTCN</name>
<comment type="caution">
    <text evidence="2">The sequence shown here is derived from an EMBL/GenBank/DDBJ whole genome shotgun (WGS) entry which is preliminary data.</text>
</comment>
<keyword evidence="3" id="KW-1185">Reference proteome</keyword>